<name>A0AB39AVK2_9GAMM</name>
<organism evidence="1">
    <name type="scientific">Pseudoalteromonas sp. SD03</name>
    <dbReference type="NCBI Taxonomy" id="3231719"/>
    <lineage>
        <taxon>Bacteria</taxon>
        <taxon>Pseudomonadati</taxon>
        <taxon>Pseudomonadota</taxon>
        <taxon>Gammaproteobacteria</taxon>
        <taxon>Alteromonadales</taxon>
        <taxon>Pseudoalteromonadaceae</taxon>
        <taxon>Pseudoalteromonas</taxon>
    </lineage>
</organism>
<sequence>MPAVIIPATFTALIAGLKFWEDKKLLTEQQLKDRDEAINVVLEAAILTKGYLYNRRELNAEQDRGKEEELSHAWQKAANCIYRFDEQLFQSAQIKALGWADPREWVKAAQQNITVTLDTLIKQCEWLKSN</sequence>
<gene>
    <name evidence="1" type="ORF">ABZP26_16480</name>
</gene>
<dbReference type="AlphaFoldDB" id="A0AB39AVK2"/>
<evidence type="ECO:0000313" key="1">
    <source>
        <dbReference type="EMBL" id="XDH89524.1"/>
    </source>
</evidence>
<accession>A0AB39AVK2</accession>
<reference evidence="1" key="1">
    <citation type="submission" date="2024-07" db="EMBL/GenBank/DDBJ databases">
        <authorList>
            <person name="Jiang Y."/>
            <person name="Qin Q."/>
        </authorList>
    </citation>
    <scope>NUCLEOTIDE SEQUENCE</scope>
    <source>
        <strain evidence="1">SD03</strain>
    </source>
</reference>
<dbReference type="RefSeq" id="WP_368485749.1">
    <property type="nucleotide sequence ID" value="NZ_CP162515.1"/>
</dbReference>
<proteinExistence type="predicted"/>
<protein>
    <submittedName>
        <fullName evidence="1">Uncharacterized protein</fullName>
    </submittedName>
</protein>
<dbReference type="EMBL" id="CP162515">
    <property type="protein sequence ID" value="XDH89524.1"/>
    <property type="molecule type" value="Genomic_DNA"/>
</dbReference>